<name>A0A1D9LHP3_9NEIS</name>
<dbReference type="STRING" id="1108595.BKX93_12810"/>
<feature type="transmembrane region" description="Helical" evidence="9">
    <location>
        <begin position="59"/>
        <end position="77"/>
    </location>
</feature>
<keyword evidence="3 9" id="KW-0813">Transport</keyword>
<comment type="subcellular location">
    <subcellularLocation>
        <location evidence="1 9">Cell inner membrane</location>
        <topology evidence="1 9">Single-pass membrane protein</topology>
    </subcellularLocation>
</comment>
<feature type="region of interest" description="Disordered" evidence="11">
    <location>
        <begin position="300"/>
        <end position="319"/>
    </location>
</feature>
<dbReference type="AlphaFoldDB" id="A0A1D9LHP3"/>
<dbReference type="PANTHER" id="PTHR30386:SF27">
    <property type="entry name" value="MEMBRANE FUSION PROTEIN (MFP) FAMILY PROTEIN"/>
    <property type="match status" value="1"/>
</dbReference>
<dbReference type="KEGG" id="cvc:BKX93_12810"/>
<evidence type="ECO:0000313" key="14">
    <source>
        <dbReference type="EMBL" id="AOZ50789.1"/>
    </source>
</evidence>
<sequence length="473" mass="52330">MKHQIEALRGFLRRYRQAFADHWSIRRQLDPKPRSEDELAFLPAHLELTDSPASPLPRWSMRVIVALFVCALLWALIGQLDIVAVAGGKTVSGGRTKIIQPLEPSVVKAIHVRDGQLVKAGQLLIELDATAAGADNRKAGDALETARLAGARYQALLAALDNGRLPQLEKLDGVDPAKQLSEETLAVGQWRAYQAKRDSLQATLRQREAELSTTRQQVIKLQGTVRLAEAREHDYQELLDKNFISKHAYLDKQQARIEQQGDLASQKSRIQELAAAIASQREELEALTANFRSDALDKLREAREQTTQSGEEVKKTGRRQALTQLTAPVSGSVQQLAIHTVGGVVTEAQPLLAVVPANEALEVEAQIENKDIGFVRPGQAVTVKVESFPYTRYGYLDGVVETVSHDAQQDEKRGLLFPARIRLKQSHLVIDGARVNLSAGMAVSAEIKTGKRRVIDYFLSPLQEHVGEGMRER</sequence>
<protein>
    <recommendedName>
        <fullName evidence="9">Membrane fusion protein (MFP) family protein</fullName>
    </recommendedName>
</protein>
<keyword evidence="6 9" id="KW-0812">Transmembrane</keyword>
<evidence type="ECO:0000256" key="6">
    <source>
        <dbReference type="ARBA" id="ARBA00022692"/>
    </source>
</evidence>
<dbReference type="PANTHER" id="PTHR30386">
    <property type="entry name" value="MEMBRANE FUSION SUBUNIT OF EMRAB-TOLC MULTIDRUG EFFLUX PUMP"/>
    <property type="match status" value="1"/>
</dbReference>
<feature type="coiled-coil region" evidence="10">
    <location>
        <begin position="263"/>
        <end position="290"/>
    </location>
</feature>
<dbReference type="PROSITE" id="PS00543">
    <property type="entry name" value="HLYD_FAMILY"/>
    <property type="match status" value="1"/>
</dbReference>
<keyword evidence="8 9" id="KW-0472">Membrane</keyword>
<dbReference type="EMBL" id="CP017707">
    <property type="protein sequence ID" value="AOZ50789.1"/>
    <property type="molecule type" value="Genomic_DNA"/>
</dbReference>
<gene>
    <name evidence="14" type="ORF">BKX93_12810</name>
</gene>
<reference evidence="14 15" key="1">
    <citation type="submission" date="2016-10" db="EMBL/GenBank/DDBJ databases">
        <title>Chromobacterium muskegensis sp. nov., an insecticidal bacterium isolated from Sphagnum bogs.</title>
        <authorList>
            <person name="Sparks M.E."/>
            <person name="Blackburn M.B."/>
            <person name="Gundersen-Rindal D.E."/>
            <person name="Mitchell A."/>
            <person name="Farrar R."/>
            <person name="Kuhar D."/>
        </authorList>
    </citation>
    <scope>NUCLEOTIDE SEQUENCE [LARGE SCALE GENOMIC DNA]</scope>
    <source>
        <strain evidence="14 15">21-1</strain>
    </source>
</reference>
<evidence type="ECO:0000256" key="8">
    <source>
        <dbReference type="ARBA" id="ARBA00023136"/>
    </source>
</evidence>
<keyword evidence="10" id="KW-0175">Coiled coil</keyword>
<dbReference type="PRINTS" id="PR01490">
    <property type="entry name" value="RTXTOXIND"/>
</dbReference>
<dbReference type="NCBIfam" id="TIGR01843">
    <property type="entry name" value="type_I_hlyD"/>
    <property type="match status" value="1"/>
</dbReference>
<dbReference type="Pfam" id="PF26002">
    <property type="entry name" value="Beta-barrel_AprE"/>
    <property type="match status" value="1"/>
</dbReference>
<feature type="domain" description="CyaD-like alpha-helical hairpin" evidence="12">
    <location>
        <begin position="128"/>
        <end position="322"/>
    </location>
</feature>
<evidence type="ECO:0000256" key="3">
    <source>
        <dbReference type="ARBA" id="ARBA00022448"/>
    </source>
</evidence>
<dbReference type="Proteomes" id="UP000178776">
    <property type="component" value="Chromosome"/>
</dbReference>
<evidence type="ECO:0000256" key="9">
    <source>
        <dbReference type="RuleBase" id="RU365093"/>
    </source>
</evidence>
<dbReference type="GO" id="GO:0005886">
    <property type="term" value="C:plasma membrane"/>
    <property type="evidence" value="ECO:0007669"/>
    <property type="project" value="UniProtKB-SubCell"/>
</dbReference>
<evidence type="ECO:0000256" key="11">
    <source>
        <dbReference type="SAM" id="MobiDB-lite"/>
    </source>
</evidence>
<keyword evidence="7 9" id="KW-1133">Transmembrane helix</keyword>
<dbReference type="InterPro" id="IPR010129">
    <property type="entry name" value="T1SS_HlyD"/>
</dbReference>
<dbReference type="Pfam" id="PF25988">
    <property type="entry name" value="HH_CyaD"/>
    <property type="match status" value="1"/>
</dbReference>
<keyword evidence="4 9" id="KW-1003">Cell membrane</keyword>
<evidence type="ECO:0000259" key="12">
    <source>
        <dbReference type="Pfam" id="PF25988"/>
    </source>
</evidence>
<comment type="similarity">
    <text evidence="2 9">Belongs to the membrane fusion protein (MFP) (TC 8.A.1) family.</text>
</comment>
<dbReference type="InterPro" id="IPR050739">
    <property type="entry name" value="MFP"/>
</dbReference>
<evidence type="ECO:0000259" key="13">
    <source>
        <dbReference type="Pfam" id="PF26002"/>
    </source>
</evidence>
<dbReference type="Gene3D" id="2.40.50.100">
    <property type="match status" value="1"/>
</dbReference>
<dbReference type="InterPro" id="IPR006144">
    <property type="entry name" value="Secretion_HlyD_CS"/>
</dbReference>
<dbReference type="InterPro" id="IPR058982">
    <property type="entry name" value="Beta-barrel_AprE"/>
</dbReference>
<evidence type="ECO:0000256" key="1">
    <source>
        <dbReference type="ARBA" id="ARBA00004377"/>
    </source>
</evidence>
<dbReference type="RefSeq" id="WP_046168881.1">
    <property type="nucleotide sequence ID" value="NZ_CP017707.1"/>
</dbReference>
<evidence type="ECO:0000313" key="15">
    <source>
        <dbReference type="Proteomes" id="UP000178776"/>
    </source>
</evidence>
<dbReference type="GO" id="GO:0009306">
    <property type="term" value="P:protein secretion"/>
    <property type="evidence" value="ECO:0007669"/>
    <property type="project" value="InterPro"/>
</dbReference>
<evidence type="ECO:0000256" key="10">
    <source>
        <dbReference type="SAM" id="Coils"/>
    </source>
</evidence>
<organism evidence="14 15">
    <name type="scientific">Chromobacterium vaccinii</name>
    <dbReference type="NCBI Taxonomy" id="1108595"/>
    <lineage>
        <taxon>Bacteria</taxon>
        <taxon>Pseudomonadati</taxon>
        <taxon>Pseudomonadota</taxon>
        <taxon>Betaproteobacteria</taxon>
        <taxon>Neisseriales</taxon>
        <taxon>Chromobacteriaceae</taxon>
        <taxon>Chromobacterium</taxon>
    </lineage>
</organism>
<evidence type="ECO:0000256" key="5">
    <source>
        <dbReference type="ARBA" id="ARBA00022519"/>
    </source>
</evidence>
<evidence type="ECO:0000256" key="2">
    <source>
        <dbReference type="ARBA" id="ARBA00009477"/>
    </source>
</evidence>
<accession>A0A1D9LHP3</accession>
<feature type="domain" description="AprE-like beta-barrel" evidence="13">
    <location>
        <begin position="361"/>
        <end position="450"/>
    </location>
</feature>
<dbReference type="InterPro" id="IPR059040">
    <property type="entry name" value="HH_CyaD-like"/>
</dbReference>
<dbReference type="Gene3D" id="2.40.30.170">
    <property type="match status" value="1"/>
</dbReference>
<keyword evidence="5 9" id="KW-0997">Cell inner membrane</keyword>
<dbReference type="GeneID" id="68842090"/>
<evidence type="ECO:0000256" key="4">
    <source>
        <dbReference type="ARBA" id="ARBA00022475"/>
    </source>
</evidence>
<proteinExistence type="inferred from homology"/>
<evidence type="ECO:0000256" key="7">
    <source>
        <dbReference type="ARBA" id="ARBA00022989"/>
    </source>
</evidence>
<dbReference type="Gene3D" id="1.10.287.470">
    <property type="entry name" value="Helix hairpin bin"/>
    <property type="match status" value="1"/>
</dbReference>